<evidence type="ECO:0000313" key="3">
    <source>
        <dbReference type="RefSeq" id="XP_030984412.1"/>
    </source>
</evidence>
<dbReference type="GeneID" id="41959365"/>
<feature type="signal peptide" evidence="1">
    <location>
        <begin position="1"/>
        <end position="23"/>
    </location>
</feature>
<dbReference type="AlphaFoldDB" id="A0A6P8BB49"/>
<accession>A0A6P8BB49</accession>
<name>A0A6P8BB49_PYRGI</name>
<evidence type="ECO:0000313" key="2">
    <source>
        <dbReference type="Proteomes" id="UP000515153"/>
    </source>
</evidence>
<dbReference type="KEGG" id="pgri:PgNI_04409"/>
<feature type="chain" id="PRO_5028115280" evidence="1">
    <location>
        <begin position="24"/>
        <end position="99"/>
    </location>
</feature>
<reference evidence="3" key="3">
    <citation type="submission" date="2025-08" db="UniProtKB">
        <authorList>
            <consortium name="RefSeq"/>
        </authorList>
    </citation>
    <scope>IDENTIFICATION</scope>
    <source>
        <strain evidence="3">NI907</strain>
    </source>
</reference>
<sequence length="99" mass="11223">MQMPTLSAPVIIAFLSLASEVVAWEWCTVTVFYQGRTSGYPLPTAKKVGIVQSFPGEGKGYADYQYILDENCDWKEHGRPWLTGMRLETVPFVAKQKYE</sequence>
<keyword evidence="2" id="KW-1185">Reference proteome</keyword>
<evidence type="ECO:0000256" key="1">
    <source>
        <dbReference type="SAM" id="SignalP"/>
    </source>
</evidence>
<dbReference type="RefSeq" id="XP_030984412.1">
    <property type="nucleotide sequence ID" value="XM_031124456.1"/>
</dbReference>
<dbReference type="Proteomes" id="UP000515153">
    <property type="component" value="Unplaced"/>
</dbReference>
<reference evidence="3" key="2">
    <citation type="submission" date="2019-10" db="EMBL/GenBank/DDBJ databases">
        <authorList>
            <consortium name="NCBI Genome Project"/>
        </authorList>
    </citation>
    <scope>NUCLEOTIDE SEQUENCE</scope>
    <source>
        <strain evidence="3">NI907</strain>
    </source>
</reference>
<proteinExistence type="predicted"/>
<protein>
    <submittedName>
        <fullName evidence="3">Uncharacterized protein</fullName>
    </submittedName>
</protein>
<keyword evidence="1" id="KW-0732">Signal</keyword>
<organism evidence="2 3">
    <name type="scientific">Pyricularia grisea</name>
    <name type="common">Crabgrass-specific blast fungus</name>
    <name type="synonym">Magnaporthe grisea</name>
    <dbReference type="NCBI Taxonomy" id="148305"/>
    <lineage>
        <taxon>Eukaryota</taxon>
        <taxon>Fungi</taxon>
        <taxon>Dikarya</taxon>
        <taxon>Ascomycota</taxon>
        <taxon>Pezizomycotina</taxon>
        <taxon>Sordariomycetes</taxon>
        <taxon>Sordariomycetidae</taxon>
        <taxon>Magnaporthales</taxon>
        <taxon>Pyriculariaceae</taxon>
        <taxon>Pyricularia</taxon>
    </lineage>
</organism>
<gene>
    <name evidence="3" type="ORF">PgNI_04409</name>
</gene>
<reference evidence="3" key="1">
    <citation type="journal article" date="2019" name="Mol. Biol. Evol.">
        <title>Blast fungal genomes show frequent chromosomal changes, gene gains and losses, and effector gene turnover.</title>
        <authorList>
            <person name="Gomez Luciano L.B."/>
            <person name="Jason Tsai I."/>
            <person name="Chuma I."/>
            <person name="Tosa Y."/>
            <person name="Chen Y.H."/>
            <person name="Li J.Y."/>
            <person name="Li M.Y."/>
            <person name="Jade Lu M.Y."/>
            <person name="Nakayashiki H."/>
            <person name="Li W.H."/>
        </authorList>
    </citation>
    <scope>NUCLEOTIDE SEQUENCE</scope>
    <source>
        <strain evidence="3">NI907</strain>
    </source>
</reference>